<dbReference type="Gramene" id="AET2Gv20665000.18">
    <property type="protein sequence ID" value="AET2Gv20665000.18"/>
    <property type="gene ID" value="AET2Gv20665000"/>
</dbReference>
<accession>A0A453BXH8</accession>
<reference evidence="2" key="1">
    <citation type="journal article" date="2014" name="Science">
        <title>Ancient hybridizations among the ancestral genomes of bread wheat.</title>
        <authorList>
            <consortium name="International Wheat Genome Sequencing Consortium,"/>
            <person name="Marcussen T."/>
            <person name="Sandve S.R."/>
            <person name="Heier L."/>
            <person name="Spannagl M."/>
            <person name="Pfeifer M."/>
            <person name="Jakobsen K.S."/>
            <person name="Wulff B.B."/>
            <person name="Steuernagel B."/>
            <person name="Mayer K.F."/>
            <person name="Olsen O.A."/>
        </authorList>
    </citation>
    <scope>NUCLEOTIDE SEQUENCE [LARGE SCALE GENOMIC DNA]</scope>
    <source>
        <strain evidence="2">cv. AL8/78</strain>
    </source>
</reference>
<evidence type="ECO:0000313" key="1">
    <source>
        <dbReference type="EnsemblPlants" id="AET2Gv20665000.18"/>
    </source>
</evidence>
<dbReference type="Proteomes" id="UP000015105">
    <property type="component" value="Chromosome 2D"/>
</dbReference>
<dbReference type="AlphaFoldDB" id="A0A453BXH8"/>
<reference evidence="1" key="5">
    <citation type="journal article" date="2021" name="G3 (Bethesda)">
        <title>Aegilops tauschii genome assembly Aet v5.0 features greater sequence contiguity and improved annotation.</title>
        <authorList>
            <person name="Wang L."/>
            <person name="Zhu T."/>
            <person name="Rodriguez J.C."/>
            <person name="Deal K.R."/>
            <person name="Dubcovsky J."/>
            <person name="McGuire P.E."/>
            <person name="Lux T."/>
            <person name="Spannagl M."/>
            <person name="Mayer K.F.X."/>
            <person name="Baldrich P."/>
            <person name="Meyers B.C."/>
            <person name="Huo N."/>
            <person name="Gu Y.Q."/>
            <person name="Zhou H."/>
            <person name="Devos K.M."/>
            <person name="Bennetzen J.L."/>
            <person name="Unver T."/>
            <person name="Budak H."/>
            <person name="Gulick P.J."/>
            <person name="Galiba G."/>
            <person name="Kalapos B."/>
            <person name="Nelson D.R."/>
            <person name="Li P."/>
            <person name="You F.M."/>
            <person name="Luo M.C."/>
            <person name="Dvorak J."/>
        </authorList>
    </citation>
    <scope>NUCLEOTIDE SEQUENCE [LARGE SCALE GENOMIC DNA]</scope>
    <source>
        <strain evidence="1">cv. AL8/78</strain>
    </source>
</reference>
<reference evidence="1" key="3">
    <citation type="journal article" date="2017" name="Nature">
        <title>Genome sequence of the progenitor of the wheat D genome Aegilops tauschii.</title>
        <authorList>
            <person name="Luo M.C."/>
            <person name="Gu Y.Q."/>
            <person name="Puiu D."/>
            <person name="Wang H."/>
            <person name="Twardziok S.O."/>
            <person name="Deal K.R."/>
            <person name="Huo N."/>
            <person name="Zhu T."/>
            <person name="Wang L."/>
            <person name="Wang Y."/>
            <person name="McGuire P.E."/>
            <person name="Liu S."/>
            <person name="Long H."/>
            <person name="Ramasamy R.K."/>
            <person name="Rodriguez J.C."/>
            <person name="Van S.L."/>
            <person name="Yuan L."/>
            <person name="Wang Z."/>
            <person name="Xia Z."/>
            <person name="Xiao L."/>
            <person name="Anderson O.D."/>
            <person name="Ouyang S."/>
            <person name="Liang Y."/>
            <person name="Zimin A.V."/>
            <person name="Pertea G."/>
            <person name="Qi P."/>
            <person name="Bennetzen J.L."/>
            <person name="Dai X."/>
            <person name="Dawson M.W."/>
            <person name="Muller H.G."/>
            <person name="Kugler K."/>
            <person name="Rivarola-Duarte L."/>
            <person name="Spannagl M."/>
            <person name="Mayer K.F.X."/>
            <person name="Lu F.H."/>
            <person name="Bevan M.W."/>
            <person name="Leroy P."/>
            <person name="Li P."/>
            <person name="You F.M."/>
            <person name="Sun Q."/>
            <person name="Liu Z."/>
            <person name="Lyons E."/>
            <person name="Wicker T."/>
            <person name="Salzberg S.L."/>
            <person name="Devos K.M."/>
            <person name="Dvorak J."/>
        </authorList>
    </citation>
    <scope>NUCLEOTIDE SEQUENCE [LARGE SCALE GENOMIC DNA]</scope>
    <source>
        <strain evidence="1">cv. AL8/78</strain>
    </source>
</reference>
<evidence type="ECO:0000313" key="2">
    <source>
        <dbReference type="Proteomes" id="UP000015105"/>
    </source>
</evidence>
<reference evidence="2" key="2">
    <citation type="journal article" date="2017" name="Nat. Plants">
        <title>The Aegilops tauschii genome reveals multiple impacts of transposons.</title>
        <authorList>
            <person name="Zhao G."/>
            <person name="Zou C."/>
            <person name="Li K."/>
            <person name="Wang K."/>
            <person name="Li T."/>
            <person name="Gao L."/>
            <person name="Zhang X."/>
            <person name="Wang H."/>
            <person name="Yang Z."/>
            <person name="Liu X."/>
            <person name="Jiang W."/>
            <person name="Mao L."/>
            <person name="Kong X."/>
            <person name="Jiao Y."/>
            <person name="Jia J."/>
        </authorList>
    </citation>
    <scope>NUCLEOTIDE SEQUENCE [LARGE SCALE GENOMIC DNA]</scope>
    <source>
        <strain evidence="2">cv. AL8/78</strain>
    </source>
</reference>
<sequence>SLFCRFHPISMSRILMKTSWILMNVLISIPKTSRFIVTTSTMKATTTMITMTADIEIGILAMYVGGSSKSFPQQLLFQFNIVGWEIHSWLIDILGSDARAGKHCGRM</sequence>
<organism evidence="1 2">
    <name type="scientific">Aegilops tauschii subsp. strangulata</name>
    <name type="common">Goatgrass</name>
    <dbReference type="NCBI Taxonomy" id="200361"/>
    <lineage>
        <taxon>Eukaryota</taxon>
        <taxon>Viridiplantae</taxon>
        <taxon>Streptophyta</taxon>
        <taxon>Embryophyta</taxon>
        <taxon>Tracheophyta</taxon>
        <taxon>Spermatophyta</taxon>
        <taxon>Magnoliopsida</taxon>
        <taxon>Liliopsida</taxon>
        <taxon>Poales</taxon>
        <taxon>Poaceae</taxon>
        <taxon>BOP clade</taxon>
        <taxon>Pooideae</taxon>
        <taxon>Triticodae</taxon>
        <taxon>Triticeae</taxon>
        <taxon>Triticinae</taxon>
        <taxon>Aegilops</taxon>
    </lineage>
</organism>
<protein>
    <submittedName>
        <fullName evidence="1">Uncharacterized protein</fullName>
    </submittedName>
</protein>
<proteinExistence type="predicted"/>
<name>A0A453BXH8_AEGTS</name>
<reference evidence="1" key="4">
    <citation type="submission" date="2019-03" db="UniProtKB">
        <authorList>
            <consortium name="EnsemblPlants"/>
        </authorList>
    </citation>
    <scope>IDENTIFICATION</scope>
</reference>
<dbReference type="EnsemblPlants" id="AET2Gv20665000.18">
    <property type="protein sequence ID" value="AET2Gv20665000.18"/>
    <property type="gene ID" value="AET2Gv20665000"/>
</dbReference>
<keyword evidence="2" id="KW-1185">Reference proteome</keyword>